<dbReference type="EMBL" id="NSIT01000158">
    <property type="protein sequence ID" value="PJE78563.1"/>
    <property type="molecule type" value="Genomic_DNA"/>
</dbReference>
<organism evidence="3">
    <name type="scientific">invertebrate metagenome</name>
    <dbReference type="NCBI Taxonomy" id="1711999"/>
    <lineage>
        <taxon>unclassified sequences</taxon>
        <taxon>metagenomes</taxon>
        <taxon>organismal metagenomes</taxon>
    </lineage>
</organism>
<gene>
    <name evidence="3" type="ORF">CI610_02492</name>
</gene>
<dbReference type="PROSITE" id="PS50801">
    <property type="entry name" value="STAS"/>
    <property type="match status" value="1"/>
</dbReference>
<name>A0A2H9T5R8_9ZZZZ</name>
<feature type="domain" description="STAS" evidence="2">
    <location>
        <begin position="3"/>
        <end position="104"/>
    </location>
</feature>
<evidence type="ECO:0000313" key="3">
    <source>
        <dbReference type="EMBL" id="PJE78563.1"/>
    </source>
</evidence>
<evidence type="ECO:0000256" key="1">
    <source>
        <dbReference type="SAM" id="MobiDB-lite"/>
    </source>
</evidence>
<dbReference type="Pfam" id="PF01740">
    <property type="entry name" value="STAS"/>
    <property type="match status" value="1"/>
</dbReference>
<dbReference type="GO" id="GO:0043856">
    <property type="term" value="F:anti-sigma factor antagonist activity"/>
    <property type="evidence" value="ECO:0007669"/>
    <property type="project" value="TreeGrafter"/>
</dbReference>
<sequence>MSSKILFAEHKSTCFLKMVGEVRLTQGIALADFFTKLLDKPNCHKLVIDLSATKTIDSTTLGLLAKLSIQLKKRHQQTPSLISVNDDITRLLISMGFDQILMINPKNTSSPNIPMRELFLENSDEQTSCSRILDAHRMLMKLNGNNKKVFRQLIHQLEQQQKKYKDSNTKKEYKSSDFLTT</sequence>
<feature type="compositionally biased region" description="Basic and acidic residues" evidence="1">
    <location>
        <begin position="160"/>
        <end position="175"/>
    </location>
</feature>
<comment type="caution">
    <text evidence="3">The sequence shown here is derived from an EMBL/GenBank/DDBJ whole genome shotgun (WGS) entry which is preliminary data.</text>
</comment>
<proteinExistence type="predicted"/>
<feature type="region of interest" description="Disordered" evidence="1">
    <location>
        <begin position="160"/>
        <end position="181"/>
    </location>
</feature>
<dbReference type="AlphaFoldDB" id="A0A2H9T5R8"/>
<dbReference type="CDD" id="cd07043">
    <property type="entry name" value="STAS_anti-anti-sigma_factors"/>
    <property type="match status" value="1"/>
</dbReference>
<dbReference type="Gene3D" id="3.30.750.24">
    <property type="entry name" value="STAS domain"/>
    <property type="match status" value="1"/>
</dbReference>
<dbReference type="InterPro" id="IPR002645">
    <property type="entry name" value="STAS_dom"/>
</dbReference>
<dbReference type="SUPFAM" id="SSF52091">
    <property type="entry name" value="SpoIIaa-like"/>
    <property type="match status" value="1"/>
</dbReference>
<protein>
    <recommendedName>
        <fullName evidence="2">STAS domain-containing protein</fullName>
    </recommendedName>
</protein>
<accession>A0A2H9T5R8</accession>
<dbReference type="InterPro" id="IPR014557">
    <property type="entry name" value="UCP029548_STAS-type"/>
</dbReference>
<reference evidence="3" key="1">
    <citation type="journal article" date="2017" name="Appl. Environ. Microbiol.">
        <title>Molecular characterization of an Endozoicomonas-like organism causing infection in king scallop Pecten maximus L.</title>
        <authorList>
            <person name="Cano I."/>
            <person name="van Aerle R."/>
            <person name="Ross S."/>
            <person name="Verner-Jeffreys D.W."/>
            <person name="Paley R.K."/>
            <person name="Rimmer G."/>
            <person name="Ryder D."/>
            <person name="Hooper P."/>
            <person name="Stone D."/>
            <person name="Feist S.W."/>
        </authorList>
    </citation>
    <scope>NUCLEOTIDE SEQUENCE</scope>
</reference>
<dbReference type="PANTHER" id="PTHR33495">
    <property type="entry name" value="ANTI-SIGMA FACTOR ANTAGONIST TM_1081-RELATED-RELATED"/>
    <property type="match status" value="1"/>
</dbReference>
<dbReference type="PANTHER" id="PTHR33495:SF2">
    <property type="entry name" value="ANTI-SIGMA FACTOR ANTAGONIST TM_1081-RELATED"/>
    <property type="match status" value="1"/>
</dbReference>
<evidence type="ECO:0000259" key="2">
    <source>
        <dbReference type="PROSITE" id="PS50801"/>
    </source>
</evidence>
<dbReference type="PIRSF" id="PIRSF029548">
    <property type="entry name" value="UCP029548"/>
    <property type="match status" value="1"/>
</dbReference>
<dbReference type="InterPro" id="IPR036513">
    <property type="entry name" value="STAS_dom_sf"/>
</dbReference>